<dbReference type="GO" id="GO:0004842">
    <property type="term" value="F:ubiquitin-protein transferase activity"/>
    <property type="evidence" value="ECO:0007669"/>
    <property type="project" value="InterPro"/>
</dbReference>
<evidence type="ECO:0000256" key="1">
    <source>
        <dbReference type="SAM" id="Phobius"/>
    </source>
</evidence>
<dbReference type="SUPFAM" id="SSF53300">
    <property type="entry name" value="vWA-like"/>
    <property type="match status" value="1"/>
</dbReference>
<keyword evidence="1" id="KW-1133">Transmembrane helix</keyword>
<dbReference type="Gene3D" id="3.10.110.10">
    <property type="entry name" value="Ubiquitin Conjugating Enzyme"/>
    <property type="match status" value="1"/>
</dbReference>
<keyword evidence="1" id="KW-0472">Membrane</keyword>
<dbReference type="SMART" id="SM00504">
    <property type="entry name" value="Ubox"/>
    <property type="match status" value="1"/>
</dbReference>
<dbReference type="InterPro" id="IPR000608">
    <property type="entry name" value="UBC"/>
</dbReference>
<feature type="domain" description="VWFA" evidence="3">
    <location>
        <begin position="862"/>
        <end position="1054"/>
    </location>
</feature>
<organism evidence="4 5">
    <name type="scientific">Merluccius polli</name>
    <name type="common">Benguela hake</name>
    <name type="synonym">Merluccius cadenati</name>
    <dbReference type="NCBI Taxonomy" id="89951"/>
    <lineage>
        <taxon>Eukaryota</taxon>
        <taxon>Metazoa</taxon>
        <taxon>Chordata</taxon>
        <taxon>Craniata</taxon>
        <taxon>Vertebrata</taxon>
        <taxon>Euteleostomi</taxon>
        <taxon>Actinopterygii</taxon>
        <taxon>Neopterygii</taxon>
        <taxon>Teleostei</taxon>
        <taxon>Neoteleostei</taxon>
        <taxon>Acanthomorphata</taxon>
        <taxon>Zeiogadaria</taxon>
        <taxon>Gadariae</taxon>
        <taxon>Gadiformes</taxon>
        <taxon>Gadoidei</taxon>
        <taxon>Merlucciidae</taxon>
        <taxon>Merluccius</taxon>
    </lineage>
</organism>
<dbReference type="InterPro" id="IPR003613">
    <property type="entry name" value="Ubox_domain"/>
</dbReference>
<dbReference type="Pfam" id="PF00179">
    <property type="entry name" value="UQ_con"/>
    <property type="match status" value="1"/>
</dbReference>
<accession>A0AA47N931</accession>
<dbReference type="Pfam" id="PF13519">
    <property type="entry name" value="VWA_2"/>
    <property type="match status" value="1"/>
</dbReference>
<feature type="transmembrane region" description="Helical" evidence="1">
    <location>
        <begin position="48"/>
        <end position="70"/>
    </location>
</feature>
<dbReference type="CDD" id="cd23833">
    <property type="entry name" value="UBCc_ApmR795-like"/>
    <property type="match status" value="1"/>
</dbReference>
<dbReference type="InterPro" id="IPR036465">
    <property type="entry name" value="vWFA_dom_sf"/>
</dbReference>
<dbReference type="Proteomes" id="UP001174136">
    <property type="component" value="Unassembled WGS sequence"/>
</dbReference>
<evidence type="ECO:0000313" key="4">
    <source>
        <dbReference type="EMBL" id="KAK0154084.1"/>
    </source>
</evidence>
<dbReference type="PANTHER" id="PTHR24068">
    <property type="entry name" value="UBIQUITIN-CONJUGATING ENZYME E2"/>
    <property type="match status" value="1"/>
</dbReference>
<dbReference type="SMART" id="SM00327">
    <property type="entry name" value="VWA"/>
    <property type="match status" value="1"/>
</dbReference>
<dbReference type="InterPro" id="IPR002035">
    <property type="entry name" value="VWF_A"/>
</dbReference>
<dbReference type="SUPFAM" id="SSF57850">
    <property type="entry name" value="RING/U-box"/>
    <property type="match status" value="1"/>
</dbReference>
<dbReference type="CDD" id="cd00198">
    <property type="entry name" value="vWFA"/>
    <property type="match status" value="1"/>
</dbReference>
<dbReference type="Gene3D" id="3.40.50.410">
    <property type="entry name" value="von Willebrand factor, type A domain"/>
    <property type="match status" value="1"/>
</dbReference>
<dbReference type="SMART" id="SM00212">
    <property type="entry name" value="UBCc"/>
    <property type="match status" value="1"/>
</dbReference>
<dbReference type="Gene3D" id="3.30.40.10">
    <property type="entry name" value="Zinc/RING finger domain, C3HC4 (zinc finger)"/>
    <property type="match status" value="1"/>
</dbReference>
<feature type="transmembrane region" description="Helical" evidence="1">
    <location>
        <begin position="12"/>
        <end position="36"/>
    </location>
</feature>
<name>A0AA47N931_MERPO</name>
<evidence type="ECO:0000259" key="2">
    <source>
        <dbReference type="PROSITE" id="PS50127"/>
    </source>
</evidence>
<proteinExistence type="predicted"/>
<dbReference type="SUPFAM" id="SSF54495">
    <property type="entry name" value="UBC-like"/>
    <property type="match status" value="1"/>
</dbReference>
<dbReference type="InterPro" id="IPR013083">
    <property type="entry name" value="Znf_RING/FYVE/PHD"/>
</dbReference>
<gene>
    <name evidence="4" type="ORF">N1851_003829</name>
</gene>
<dbReference type="InterPro" id="IPR016135">
    <property type="entry name" value="UBQ-conjugating_enzyme/RWD"/>
</dbReference>
<protein>
    <submittedName>
        <fullName evidence="4">Bifunctional E2/E3 enzyme R795</fullName>
    </submittedName>
</protein>
<keyword evidence="1" id="KW-0812">Transmembrane</keyword>
<dbReference type="PROSITE" id="PS50127">
    <property type="entry name" value="UBC_2"/>
    <property type="match status" value="1"/>
</dbReference>
<dbReference type="GO" id="GO:0016567">
    <property type="term" value="P:protein ubiquitination"/>
    <property type="evidence" value="ECO:0007669"/>
    <property type="project" value="InterPro"/>
</dbReference>
<keyword evidence="5" id="KW-1185">Reference proteome</keyword>
<sequence>MTLLHRIAAVGGLYTLGLYILGLYILGLYILGLYILGLYTLGLYTLGLYILGLYTLGLYILGLYTLGLYILGLYTLGLYILGLYILGLYILGLYILGLYILGLYTLGLYTLGLYILGLYTVICRPFRWPIFPGWKLALMESTLITAFGSFPCAQVPEIRFRFGGGPLTSTSWSSQRDRLRDFTFPMSGMLRWTPEQSRQMKIPREQDPHSGCRCRACGGSRAAPEVTSRWRTWWSAFSRTRHPLLLLLLLGKAGEEWLLLSGAEERRTRHLVASRLQQHKMEAIYNLLEKFRLQTYYNRFLELGVTDERDFIDSVLDEDVDKMGLTQVERNRFGNLKDHVKRLRARPDPECHGPGAVKKMAEEFRLQYTYPQCPEPKYISVEDLMLRICHLKNVGNDIGVCLYTVEGMPLTDDPFLNTWSLKERHIENKDILYAIFTPKQNLEKNLLLRKPADEEASGEQTVRCRIMLKGNFDISVNLTTDTINDLRRKLAIETQLISNETQLHFGRGDHGGCDILEECGISEDRSSTVNFSLSTCHDKPKSNLALFSNDVEPSVQQTTKGQSVFLSSLYSVKSGKCGGEFKKVVAYIRKLTGCNPLAQSLYQLICKNETLTKTQKIAIFEGLYVLFRQLLPGPGQLTDQKPIDDIDVFEYSSHCWAYLMTAAENQSMAHENYAPIKLTSEQGVRFCEPVTVPGTPVVFERAYVLQKIRDGEKIPNCSEVNLQESSLKRAAKIEKILLSLPPSINTYLVWLCHADEPGENFRVNMKETFANMTEKLSKFPFLRVTPPLQLKDAGQPGPLPVLLSEDNLGICLQKDKCQPQLIKVFNFLTGNEESVDLEELAAKTGNLSADQKFSTCRTPKEAILVLMDTSSSMKEECYGELKMKKIDAVKELFDSFATRTMAYDFHHVIGLVRFSSKVKLMHTFTETLEKFKEHLRDLKPRGKTVLYDALQHGVNEMEEVKKRFPKCSLRIICLTDGNDVGSKIKPEIAAVNLIKSNIIVDSILLGKVDNNTLHGISNATGGCCFKPQTSIDGLKLFESETVLSLEMRKPKKKLDPSSITSETVLTSIFAQHGYDDLPETSLPSHFSDKVTAAENSLKNKIQESKKMPLKETVKRVLEELKSLHCDPHPYFTIFPSESDFTFWKILMQGPPDTPYENGTFELYCEFGLDYPVKPPTIRFVTPVYHCNINNSGRICHNIFDRGYNAHIAMKEILDAIYGLLIAPESEDPLDSILAEQFLSSKEKYEQDAKDHTTKNAAHSLADKEQELFGRVPVPKFTPKHLTCPLSGRIFMEPVKTKYGTVYERKAIEDHLKKNNFDPEKGKEHLLKLTDLKPDRDMKKMVKKHRLHQIE</sequence>
<dbReference type="Pfam" id="PF04564">
    <property type="entry name" value="U-box"/>
    <property type="match status" value="1"/>
</dbReference>
<dbReference type="PROSITE" id="PS50234">
    <property type="entry name" value="VWFA"/>
    <property type="match status" value="1"/>
</dbReference>
<feature type="transmembrane region" description="Helical" evidence="1">
    <location>
        <begin position="76"/>
        <end position="96"/>
    </location>
</feature>
<evidence type="ECO:0000313" key="5">
    <source>
        <dbReference type="Proteomes" id="UP001174136"/>
    </source>
</evidence>
<reference evidence="4" key="1">
    <citation type="journal article" date="2023" name="Front. Mar. Sci.">
        <title>A new Merluccius polli reference genome to investigate the effects of global change in West African waters.</title>
        <authorList>
            <person name="Mateo J.L."/>
            <person name="Blanco-Fernandez C."/>
            <person name="Garcia-Vazquez E."/>
            <person name="Machado-Schiaffino G."/>
        </authorList>
    </citation>
    <scope>NUCLEOTIDE SEQUENCE</scope>
    <source>
        <strain evidence="4">C29</strain>
        <tissue evidence="4">Fin</tissue>
    </source>
</reference>
<feature type="transmembrane region" description="Helical" evidence="1">
    <location>
        <begin position="103"/>
        <end position="122"/>
    </location>
</feature>
<feature type="domain" description="UBC core" evidence="2">
    <location>
        <begin position="1111"/>
        <end position="1257"/>
    </location>
</feature>
<evidence type="ECO:0000259" key="3">
    <source>
        <dbReference type="PROSITE" id="PS50234"/>
    </source>
</evidence>
<comment type="caution">
    <text evidence="4">The sequence shown here is derived from an EMBL/GenBank/DDBJ whole genome shotgun (WGS) entry which is preliminary data.</text>
</comment>
<dbReference type="EMBL" id="JAOPHQ010000585">
    <property type="protein sequence ID" value="KAK0154084.1"/>
    <property type="molecule type" value="Genomic_DNA"/>
</dbReference>